<evidence type="ECO:0000313" key="2">
    <source>
        <dbReference type="EMBL" id="AXR76167.1"/>
    </source>
</evidence>
<organism evidence="2 3">
    <name type="scientific">Natrarchaeobaculum sulfurireducens</name>
    <dbReference type="NCBI Taxonomy" id="2044521"/>
    <lineage>
        <taxon>Archaea</taxon>
        <taxon>Methanobacteriati</taxon>
        <taxon>Methanobacteriota</taxon>
        <taxon>Stenosarchaea group</taxon>
        <taxon>Halobacteria</taxon>
        <taxon>Halobacteriales</taxon>
        <taxon>Natrialbaceae</taxon>
        <taxon>Natrarchaeobaculum</taxon>
    </lineage>
</organism>
<dbReference type="Proteomes" id="UP000258707">
    <property type="component" value="Plasmid pAArc1-01"/>
</dbReference>
<geneLocation type="plasmid" evidence="3">
    <name>paarc1-01</name>
</geneLocation>
<sequence length="331" mass="37975">MEPTEWWRSSRERFEKRDSIMVTSSSTRETFDDSDTRHDEMHSTIETWLEDLVEEVDDAVSSEQFREWLDVQSRFHDYSHRNTLLIKLQCPHAIKVAGYRTWQNEFDRHVKEGEKAIWIWAPIIARQCPECENSPSYHGRSDCEYDDTKPDEWEKGLVGFRPAPVFDVSQTEGEPLPELETEANGNADELVPALLEAATALEVDVDVVPPRAWSHGSAKGVCQYRLGKQPLVEIRDRENEADLAITLVHEYSHALLHGGSDTEDERSKRELEAEAVGYIVGRYFELDTSGSAFYLAAWEGDEPETILDRLERISSTAQEIIDIVEEEMVDV</sequence>
<dbReference type="AlphaFoldDB" id="A0A346P9H2"/>
<evidence type="ECO:0000313" key="3">
    <source>
        <dbReference type="Proteomes" id="UP000258707"/>
    </source>
</evidence>
<dbReference type="Pfam" id="PF08401">
    <property type="entry name" value="ArdcN"/>
    <property type="match status" value="1"/>
</dbReference>
<name>A0A346P9H2_9EURY</name>
<evidence type="ECO:0000259" key="1">
    <source>
        <dbReference type="Pfam" id="PF08401"/>
    </source>
</evidence>
<proteinExistence type="predicted"/>
<protein>
    <recommendedName>
        <fullName evidence="1">N-terminal domain-containing protein</fullName>
    </recommendedName>
</protein>
<accession>A0A346P9H2</accession>
<feature type="domain" description="N-terminal" evidence="1">
    <location>
        <begin position="45"/>
        <end position="120"/>
    </location>
</feature>
<dbReference type="KEGG" id="nan:AArc1_4050"/>
<reference evidence="2 3" key="1">
    <citation type="submission" date="2017-10" db="EMBL/GenBank/DDBJ databases">
        <title>Phenotypic and genomic properties of facultatively anaerobic sulfur-reducing natronoarchaea from hypersaline soda lakes.</title>
        <authorList>
            <person name="Sorokin D.Y."/>
            <person name="Kublanov I.V."/>
            <person name="Roman P."/>
            <person name="Sinninghe Damste J.S."/>
            <person name="Golyshin P.N."/>
            <person name="Rojo D."/>
            <person name="Ciordia S."/>
            <person name="Mena Md.C."/>
            <person name="Ferrer M."/>
            <person name="Messina E."/>
            <person name="Smedile F."/>
            <person name="La Spada G."/>
            <person name="La Cono V."/>
            <person name="Yakimov M.M."/>
        </authorList>
    </citation>
    <scope>NUCLEOTIDE SEQUENCE [LARGE SCALE GENOMIC DNA]</scope>
    <source>
        <strain evidence="2 3">AArc1</strain>
        <plasmid evidence="3">paarc1-01</plasmid>
    </source>
</reference>
<keyword evidence="2" id="KW-0614">Plasmid</keyword>
<dbReference type="InterPro" id="IPR013610">
    <property type="entry name" value="ArdC_N"/>
</dbReference>
<gene>
    <name evidence="2" type="ORF">AArc1_4050</name>
</gene>
<dbReference type="EMBL" id="CP024045">
    <property type="protein sequence ID" value="AXR76167.1"/>
    <property type="molecule type" value="Genomic_DNA"/>
</dbReference>